<dbReference type="RefSeq" id="WP_394486919.1">
    <property type="nucleotide sequence ID" value="NZ_JBIGIA010000003.1"/>
</dbReference>
<dbReference type="PANTHER" id="PTHR12338:SF8">
    <property type="entry name" value="HEME_HEMOPEXIN-BINDING PROTEIN"/>
    <property type="match status" value="1"/>
</dbReference>
<dbReference type="InterPro" id="IPR006644">
    <property type="entry name" value="Cadg"/>
</dbReference>
<dbReference type="InterPro" id="IPR050909">
    <property type="entry name" value="Bact_Autotransporter_VF"/>
</dbReference>
<evidence type="ECO:0000313" key="7">
    <source>
        <dbReference type="EMBL" id="MFG6456203.1"/>
    </source>
</evidence>
<dbReference type="SMART" id="SM00912">
    <property type="entry name" value="Haemagg_act"/>
    <property type="match status" value="1"/>
</dbReference>
<dbReference type="Pfam" id="PF18888">
    <property type="entry name" value="DUF5650"/>
    <property type="match status" value="15"/>
</dbReference>
<dbReference type="InterPro" id="IPR013783">
    <property type="entry name" value="Ig-like_fold"/>
</dbReference>
<dbReference type="Gene3D" id="2.160.20.10">
    <property type="entry name" value="Single-stranded right-handed beta-helix, Pectin lyase-like"/>
    <property type="match status" value="2"/>
</dbReference>
<dbReference type="PANTHER" id="PTHR12338">
    <property type="entry name" value="AUTOTRANSPORTER"/>
    <property type="match status" value="1"/>
</dbReference>
<dbReference type="InterPro" id="IPR024973">
    <property type="entry name" value="ESPR"/>
</dbReference>
<dbReference type="EMBL" id="JBIGIA010000003">
    <property type="protein sequence ID" value="MFG6456203.1"/>
    <property type="molecule type" value="Genomic_DNA"/>
</dbReference>
<evidence type="ECO:0000256" key="3">
    <source>
        <dbReference type="ARBA" id="ARBA00022729"/>
    </source>
</evidence>
<feature type="domain" description="Dystroglycan-type cadherin-like" evidence="5">
    <location>
        <begin position="3858"/>
        <end position="3951"/>
    </location>
</feature>
<dbReference type="Pfam" id="PF18657">
    <property type="entry name" value="YDG"/>
    <property type="match status" value="10"/>
</dbReference>
<dbReference type="InterPro" id="IPR041286">
    <property type="entry name" value="MBG_2"/>
</dbReference>
<dbReference type="Pfam" id="PF13018">
    <property type="entry name" value="ESPR"/>
    <property type="match status" value="1"/>
</dbReference>
<feature type="region of interest" description="Disordered" evidence="4">
    <location>
        <begin position="3818"/>
        <end position="3843"/>
    </location>
</feature>
<dbReference type="InterPro" id="IPR041248">
    <property type="entry name" value="YDG"/>
</dbReference>
<comment type="subcellular location">
    <subcellularLocation>
        <location evidence="1">Secreted</location>
    </subcellularLocation>
</comment>
<sequence>MNRAFRLVWSEAAGGFVAVAELVSGRGKGRSGAAKAVTGVMLAGAALSAWAQAAPPPATALPQGGSVTQGQAQWRQAGTRLDVTQGSTKAAINWQSFDIGAQAEVRFLQPNASSVALNRVVGGNMSQVFGKLTANGQVLLVNPNGIVFGQGSQVDVGGLVASTMNLSDEDFMAGRLRFTRGSGTASVVNQGRLTAADGGYVALLAPEVRNEGVVSARLGTVALAGGDAVTLNLDGSQLLGIKVDPSTLDTLIENRHALVAEGGQVILAAGAARQLLQQAVAGGNSASQMLEQDGVVRLVSNSGSISAQRGRVSLSGGNLDLSGAVTARDGGSIQLQGDYVGQSARLDVSSATGAGGTVQLQADTVIQTAQAAIVADGATAGGRIAVTGRTGADSSATIYSSAQFSAQSSAGRGGSIDLTAASVQLRAATLDASGAQGGRLRIGGGFHGADSDLGNATTVGINAATVLRADANGARGDGGQIVVWSDAKTLFAGSLSARGGTIAGAGGQAEVSGKQDLVFQGLADLSSRDGRNGQLLLDPRNILVDNASTALATLDLSDPTPTTTDGFGSAVQVLGNGNVVITSPTANTGATTATGAAYLFNSSTGALLANLRGANANDKIGSGGIKLLGTGSYLVLSPDYGTVTSKTVTSYDSQDSSGSGASPAASRAYALVDNTTASAGAITWQSQTGSGSHTVGSGNSLVGSTSNVDSLTRYTYSGLTVNNAGSVTVTANDRVGGGDVLDAGGSNVVRPGTTITALADGNIAIGVPTWFNGRGAVAWMNASNGLLADGASGGAISSTTALLGSTPNRTQAPVSAAASDSNKKVYVLGQRTAQNPLFTPVDLERFGTASLPYQYSDGGTNRRTTTPGGAGDLVGQLVTALPGGGYVVNSPLWTNGGATYAGAVTWAGAGGAVGTIGTGNSLVGSSAYDYVGSGGIKTVGSSGQNYIVVSPYWSGNGNAAAGRFLENSPNGAVTWVDGSNGQPFGAGSTGAAVSASNSRIGGAGDGIGAYSLGDSTPYSSYDYNGSTLITTSTTRKTGALAGGVRTLSSGNYLVDATSWSNGAGAVGFGDGASGAAGVAASSNSLVGSTASDQVGQFIVELAGGNYAVVSPNWDNTGAVNAGAVTWGSGTTGRTGAVGSSNSLVGSDAFEAVGSGGVQAVGATGANGLRSNYIVLSPQWGNRSSSAQSTVAYGAVTWVDGSNGQPFGAGSTGAAVSSANSLVGNHAGDYVGSVHYGDNRGGNYNSSGNGPYYTSLGNWDALLVGAVSVLSDGSYVVRSPGWDSGKGAATLGSGSAGLAGNISASNSLVGAVSDVTSVSTTNQTRGGVSWTDVTTYLTTTGDHVGLLGGALNGGSYLVVSPFWDSGKGAITWLGSGNSAGTVSSSNSLVGNTADTFNNANHTAITAVGDRLGTLATTAWATPTVSSGTVSGNAASTTTARPVGPYVATASTATFGSNYSVPTPQSLSVLPDGYGGVSTGFVLNVTPIYQQLSNGNVLVASPNWNNTGAAQAGAVTWINGSNGQLVGGASGGVLSASNSLVGSHAGDYIGFRLPIDGVTELSNGNFVLSNSQWWSERGAVTWGSGTAGVAGTISASNSLVGSTPSTSVQQITANQKLLGMTDYADYINRYIEGKGFNYDWPDRVTTLDGDRVGWGGVKALADGSAVVASPFWASSAAWDQYSAPAAKGAASWINGSNGQLKDGSAGGTVSATNSLVGAVAGDAVAYSAYIDPSSAQHFAFGGITTLASGRYAVASPWWSNGSATGAGAVTFGDTGGVAGTVSASNSLVGSTTGDHIGIATSLFDAYNYISSVVSGVTAVTANGQTHYVVRSSHWTNTDDRSGGGAGAGAVTWVDGTTGRAYGESSTGAAVSASNSLVGSAAGDGVGANFLTLTRNGTATGDLLFMSALDYCGVDGYGAVTLLSGAQGAAGQVSWRNSILGLAQSALGQNTSTVGSGTLSSDIQVAMLPTAVTSAERVAYRPLIWAAPNSSSGNNSNHVYAATLVDESASGGSTVTPIHNAGGANWNGSRFVPDGSAYTASGGSTSTGLLGFSANPSTDIVITPSAITGMLNAGTNVTLQANNDIRIARAITSSASGAGGGLTLEAGRSVYVDANITTDNGNLSLIANQGAAQGVQDANCSSCVSEIVQRAGTTLDAGTGQLAITLKQSTDKTSNAAGDIVLDDLRGAGITVTNAGLNASSQGRGVRFQSGAVIGASSTTSLVFQVGGYTAQGGGLLLAGDTQLVGASGGTLQVAAADPTLTAALGGNNNGFGITASQIGAVIQQSSGFTDLKFGRTDQSGATSIAALDFTQASMKRGSATLDADVSLLGGSGGVTLGGTIASGEATGRRLALQANGGTLALGNNTLTASTGVLELATGTAGTITQGASGTVSASQLLFSGTGTATLTGSGNAVATVAGQLGSGTLKNAASTLTVGSVDGVDGLAFTSGGTLQAAGASSDVVLDKALSTGSGDLVVAAARNFVNNLATDTGLSVGSGRYLVYSTSPSGTTEGMSSYNKHYNLTYSAVPGSGNWFVYSTAPTLTVSVGASSSITYGDSGSTPGVNITGFIDGDTQASATTGSLNFTSSSYVPSSAGYQPVGTYTVNLTGQGTFASSLGYQITVNTGSSSFTVNPKAINVGGLTAANKVYDGTTSAQVSGSAALSGGGANAGDGKALTGDDVFVAGTATGAFADRNVGTGKSVTLGGLTIGGADAGNYTISAGSVQADITPKALTLSGLTVAASRAYNGGVAATPIGTAALLAAEAAGSGSTADGMPYSLDTVSIGGTATATYNSSQVALASQVQFGGLTLSGAHAGNYTLTLGTQAATITPKALTVTGTTVANKVYDGLTTASLSGGSLVGLVGSDAVTLTQAGSFVDKNVGTAKAVTAADTLGGADAGNYSVTQPTGLTADITPKALTVTGTAVANKVYDGLTTASLSGGSLVGLIGSDTVTLTQTGSFADKNAGTAKAVTATDTLGGTDAGNYSLTQPTGLTADITPKALTVTGTTVANKVYDGLTTALLSGGSLVGLVGSDAVTLTLAGSFADKNAGTAKAVTAADTLGGADAGNYSLTQPTGLTADITPKALTVSGTTVANKVYDGLLLASLSGGSLVGLIGSDTVTLTQAGSFVDKNVGTAKAVTATDTLGGADAGNYSLTQPTGLTADITPKALTVSGTTVANKVYDGLLLASLSGGSLVGLIGSDTVTLTQTGSFADKNAGTAKAVTATDTLGGTDAGNYSLTQPTGLTADITPKALTVTGTAVANKVYDGLTTASLSGGSLVGLIGSDTVTLTQAGSFVDKNAGTAKAVTAADTLGGADAGNYSVIQPTGLTANITPKALTVTGTTVANKVYDGLTTASLSGGSLVGLIGSDAVTLTQAGSFADKNVGTAKTVTAADTLGGADAGNYNVTQPAGLAADITPKALSMQGLQGQDKVYDGTLAASVSQQGLQWVGLVPGDQVLLGSVSGSFADKNAGPGKTVNLTTTLTGADLGNYTVTPQASTTASITPRSLTITADNKTKTYGAADPALTYQLGGQGLVAGDTAAGSLSGLLAADTGATATAGSHAITLGTLSANANYQITQFVPATLSVDKAALTISLDAQTKVYGAAEPTVTWSVDPSQLKYADAAGVVQLTGSTTPTGAQATAGTHVIAGQARAANYVVTVRDGVLTVTKAPLTVTADDKVKTAGEQDPALTWSVNTSQLRYQDTAAVVQNATPTAPSGAGVPPGSYPIQITGATAQNYQLTLVDGVLTVKPSPAVKSENLETLIVTLPTTTLPYTSVTQPVITVVPASPTVTDLPMGPPGSISVLGAGVGGGLGTGGAGLSAVGGLTPPSPQPRAQTDSSIQSAAPNVSIGTGQTDRLVVVLPLLQVQGRELTSGLIVSRLFSPPAGVQLTYSAKLANGQPLPGWLRFDPATGRLEGTPPAGVGNVDVQIVARTSDGQSATARIRVDMPRARP</sequence>
<dbReference type="InterPro" id="IPR015919">
    <property type="entry name" value="Cadherin-like_sf"/>
</dbReference>
<feature type="domain" description="Filamentous haemagglutinin FhaB/tRNA nuclease CdiA-like TPS" evidence="6">
    <location>
        <begin position="58"/>
        <end position="170"/>
    </location>
</feature>
<proteinExistence type="predicted"/>
<dbReference type="NCBIfam" id="TIGR01901">
    <property type="entry name" value="adhes_NPXG"/>
    <property type="match status" value="1"/>
</dbReference>
<evidence type="ECO:0000256" key="4">
    <source>
        <dbReference type="SAM" id="MobiDB-lite"/>
    </source>
</evidence>
<evidence type="ECO:0000259" key="6">
    <source>
        <dbReference type="SMART" id="SM00912"/>
    </source>
</evidence>
<evidence type="ECO:0000259" key="5">
    <source>
        <dbReference type="SMART" id="SM00736"/>
    </source>
</evidence>
<comment type="caution">
    <text evidence="7">The sequence shown here is derived from an EMBL/GenBank/DDBJ whole genome shotgun (WGS) entry which is preliminary data.</text>
</comment>
<accession>A0ABW7G2N9</accession>
<dbReference type="InterPro" id="IPR012334">
    <property type="entry name" value="Pectin_lyas_fold"/>
</dbReference>
<gene>
    <name evidence="7" type="ORF">ACG00X_05105</name>
</gene>
<evidence type="ECO:0000313" key="8">
    <source>
        <dbReference type="Proteomes" id="UP001606305"/>
    </source>
</evidence>
<dbReference type="Pfam" id="PF05860">
    <property type="entry name" value="TPS"/>
    <property type="match status" value="1"/>
</dbReference>
<dbReference type="Proteomes" id="UP001606305">
    <property type="component" value="Unassembled WGS sequence"/>
</dbReference>
<feature type="compositionally biased region" description="Polar residues" evidence="4">
    <location>
        <begin position="3831"/>
        <end position="3843"/>
    </location>
</feature>
<protein>
    <submittedName>
        <fullName evidence="7">YDG domain-containing protein</fullName>
    </submittedName>
</protein>
<keyword evidence="3" id="KW-0732">Signal</keyword>
<name>A0ABW7G2N9_9BURK</name>
<dbReference type="Gene3D" id="2.60.40.10">
    <property type="entry name" value="Immunoglobulins"/>
    <property type="match status" value="1"/>
</dbReference>
<reference evidence="7 8" key="1">
    <citation type="submission" date="2024-09" db="EMBL/GenBank/DDBJ databases">
        <title>Novel species of the genus Pelomonas and Roseateles isolated from streams.</title>
        <authorList>
            <person name="Lu H."/>
        </authorList>
    </citation>
    <scope>NUCLEOTIDE SEQUENCE [LARGE SCALE GENOMIC DNA]</scope>
    <source>
        <strain evidence="7 8">BYS96W</strain>
    </source>
</reference>
<evidence type="ECO:0000256" key="2">
    <source>
        <dbReference type="ARBA" id="ARBA00022525"/>
    </source>
</evidence>
<dbReference type="InterPro" id="IPR011050">
    <property type="entry name" value="Pectin_lyase_fold/virulence"/>
</dbReference>
<organism evidence="7 8">
    <name type="scientific">Pelomonas nitida</name>
    <dbReference type="NCBI Taxonomy" id="3299027"/>
    <lineage>
        <taxon>Bacteria</taxon>
        <taxon>Pseudomonadati</taxon>
        <taxon>Pseudomonadota</taxon>
        <taxon>Betaproteobacteria</taxon>
        <taxon>Burkholderiales</taxon>
        <taxon>Sphaerotilaceae</taxon>
        <taxon>Roseateles</taxon>
    </lineage>
</organism>
<dbReference type="SUPFAM" id="SSF51126">
    <property type="entry name" value="Pectin lyase-like"/>
    <property type="match status" value="1"/>
</dbReference>
<dbReference type="InterPro" id="IPR008638">
    <property type="entry name" value="FhaB/CdiA-like_TPS"/>
</dbReference>
<dbReference type="SUPFAM" id="SSF49313">
    <property type="entry name" value="Cadherin-like"/>
    <property type="match status" value="1"/>
</dbReference>
<evidence type="ECO:0000256" key="1">
    <source>
        <dbReference type="ARBA" id="ARBA00004613"/>
    </source>
</evidence>
<dbReference type="Pfam" id="PF18676">
    <property type="entry name" value="MBG_2"/>
    <property type="match status" value="3"/>
</dbReference>
<dbReference type="SMART" id="SM00736">
    <property type="entry name" value="CADG"/>
    <property type="match status" value="1"/>
</dbReference>
<keyword evidence="8" id="KW-1185">Reference proteome</keyword>
<dbReference type="InterPro" id="IPR043710">
    <property type="entry name" value="DUF5650"/>
</dbReference>
<keyword evidence="2" id="KW-0964">Secreted</keyword>